<feature type="transmembrane region" description="Helical" evidence="1">
    <location>
        <begin position="149"/>
        <end position="167"/>
    </location>
</feature>
<keyword evidence="1" id="KW-0472">Membrane</keyword>
<proteinExistence type="predicted"/>
<evidence type="ECO:0008006" key="4">
    <source>
        <dbReference type="Google" id="ProtNLM"/>
    </source>
</evidence>
<feature type="transmembrane region" description="Helical" evidence="1">
    <location>
        <begin position="61"/>
        <end position="79"/>
    </location>
</feature>
<keyword evidence="3" id="KW-1185">Reference proteome</keyword>
<evidence type="ECO:0000313" key="2">
    <source>
        <dbReference type="EMBL" id="MBY8879814.1"/>
    </source>
</evidence>
<reference evidence="2 3" key="1">
    <citation type="submission" date="2021-08" db="EMBL/GenBank/DDBJ databases">
        <title>WGS of actinomycetes from Thailand.</title>
        <authorList>
            <person name="Thawai C."/>
        </authorList>
    </citation>
    <scope>NUCLEOTIDE SEQUENCE [LARGE SCALE GENOMIC DNA]</scope>
    <source>
        <strain evidence="2 3">PLK6-54</strain>
    </source>
</reference>
<dbReference type="RefSeq" id="WP_222964211.1">
    <property type="nucleotide sequence ID" value="NZ_JAINZZ010000023.1"/>
</dbReference>
<comment type="caution">
    <text evidence="2">The sequence shown here is derived from an EMBL/GenBank/DDBJ whole genome shotgun (WGS) entry which is preliminary data.</text>
</comment>
<gene>
    <name evidence="2" type="ORF">K7862_19540</name>
</gene>
<keyword evidence="1" id="KW-1133">Transmembrane helix</keyword>
<sequence length="176" mass="18559">MVRPRGTGERTAGPARPPWAVPAAYAWVAGFALIHVLAIAANGRYAAGIDPGKGDSGLLCVLPNAVVIAICLVAAGVIHRTTSPPRPRAPAWTVFAGAWIGMPLLVLRGAATAVDEALRLTGIMRYGLFDQQTNATSSWAVWSGRAIDVYFMIGAVVLAAALGPWMSRERRRATIS</sequence>
<dbReference type="EMBL" id="JAINZZ010000023">
    <property type="protein sequence ID" value="MBY8879814.1"/>
    <property type="molecule type" value="Genomic_DNA"/>
</dbReference>
<feature type="transmembrane region" description="Helical" evidence="1">
    <location>
        <begin position="20"/>
        <end position="41"/>
    </location>
</feature>
<evidence type="ECO:0000313" key="3">
    <source>
        <dbReference type="Proteomes" id="UP000778578"/>
    </source>
</evidence>
<protein>
    <recommendedName>
        <fullName evidence="4">DUF3995 domain-containing protein</fullName>
    </recommendedName>
</protein>
<feature type="transmembrane region" description="Helical" evidence="1">
    <location>
        <begin position="91"/>
        <end position="111"/>
    </location>
</feature>
<dbReference type="Proteomes" id="UP000778578">
    <property type="component" value="Unassembled WGS sequence"/>
</dbReference>
<name>A0ABS7QAR4_9ACTN</name>
<organism evidence="2 3">
    <name type="scientific">Actinacidiphila acidipaludis</name>
    <dbReference type="NCBI Taxonomy" id="2873382"/>
    <lineage>
        <taxon>Bacteria</taxon>
        <taxon>Bacillati</taxon>
        <taxon>Actinomycetota</taxon>
        <taxon>Actinomycetes</taxon>
        <taxon>Kitasatosporales</taxon>
        <taxon>Streptomycetaceae</taxon>
        <taxon>Actinacidiphila</taxon>
    </lineage>
</organism>
<evidence type="ECO:0000256" key="1">
    <source>
        <dbReference type="SAM" id="Phobius"/>
    </source>
</evidence>
<accession>A0ABS7QAR4</accession>
<keyword evidence="1" id="KW-0812">Transmembrane</keyword>